<dbReference type="EMBL" id="JACAZI010000007">
    <property type="protein sequence ID" value="KAF7356618.1"/>
    <property type="molecule type" value="Genomic_DNA"/>
</dbReference>
<evidence type="ECO:0000313" key="2">
    <source>
        <dbReference type="EMBL" id="KAF7356618.1"/>
    </source>
</evidence>
<dbReference type="Proteomes" id="UP000620124">
    <property type="component" value="Unassembled WGS sequence"/>
</dbReference>
<reference evidence="2" key="1">
    <citation type="submission" date="2020-05" db="EMBL/GenBank/DDBJ databases">
        <title>Mycena genomes resolve the evolution of fungal bioluminescence.</title>
        <authorList>
            <person name="Tsai I.J."/>
        </authorList>
    </citation>
    <scope>NUCLEOTIDE SEQUENCE</scope>
    <source>
        <strain evidence="2">CCC161011</strain>
    </source>
</reference>
<comment type="caution">
    <text evidence="2">The sequence shown here is derived from an EMBL/GenBank/DDBJ whole genome shotgun (WGS) entry which is preliminary data.</text>
</comment>
<gene>
    <name evidence="2" type="ORF">MVEN_00995900</name>
</gene>
<feature type="compositionally biased region" description="Basic and acidic residues" evidence="1">
    <location>
        <begin position="58"/>
        <end position="69"/>
    </location>
</feature>
<evidence type="ECO:0000256" key="1">
    <source>
        <dbReference type="SAM" id="MobiDB-lite"/>
    </source>
</evidence>
<proteinExistence type="predicted"/>
<accession>A0A8H6YBD0</accession>
<feature type="region of interest" description="Disordered" evidence="1">
    <location>
        <begin position="58"/>
        <end position="93"/>
    </location>
</feature>
<dbReference type="OrthoDB" id="3009859at2759"/>
<protein>
    <submittedName>
        <fullName evidence="2">MYND-type domain-containing protein</fullName>
    </submittedName>
</protein>
<name>A0A8H6YBD0_9AGAR</name>
<organism evidence="2 3">
    <name type="scientific">Mycena venus</name>
    <dbReference type="NCBI Taxonomy" id="2733690"/>
    <lineage>
        <taxon>Eukaryota</taxon>
        <taxon>Fungi</taxon>
        <taxon>Dikarya</taxon>
        <taxon>Basidiomycota</taxon>
        <taxon>Agaricomycotina</taxon>
        <taxon>Agaricomycetes</taxon>
        <taxon>Agaricomycetidae</taxon>
        <taxon>Agaricales</taxon>
        <taxon>Marasmiineae</taxon>
        <taxon>Mycenaceae</taxon>
        <taxon>Mycena</taxon>
    </lineage>
</organism>
<keyword evidence="3" id="KW-1185">Reference proteome</keyword>
<dbReference type="AlphaFoldDB" id="A0A8H6YBD0"/>
<evidence type="ECO:0000313" key="3">
    <source>
        <dbReference type="Proteomes" id="UP000620124"/>
    </source>
</evidence>
<sequence>MSSPSPTDEELLAAVRALYSVSSPPGIKKIISSIKASHPDWEPHINSKTVRAAVRKCEENKTAEGKREITAGASGRKPSSLRDSQDDEAKEMDMVSKAMEVTASRAKRLSPQDSEDDESTRMLLRHAQTLRDWMATHPWPRTAKIDALYSPLLLGPRIMSLIMLPTDAASPPEDLPPDSAERKVYLAFHIFYLEWDCFMGWDPAEVPPPVEPIVPDYEPLAFPTLFPYGRGHYLGPEQQNGLTFEEYALHCLHLADGRFRGSARWLMWAVSRTADAELAKAINCVLVTLHKQKARHMGKGSVQVLAVEQPFERLIVDGV</sequence>